<dbReference type="Proteomes" id="UP001482620">
    <property type="component" value="Unassembled WGS sequence"/>
</dbReference>
<gene>
    <name evidence="2" type="ORF">ILYODFUR_019285</name>
</gene>
<reference evidence="2 3" key="1">
    <citation type="submission" date="2021-06" db="EMBL/GenBank/DDBJ databases">
        <authorList>
            <person name="Palmer J.M."/>
        </authorList>
    </citation>
    <scope>NUCLEOTIDE SEQUENCE [LARGE SCALE GENOMIC DNA]</scope>
    <source>
        <strain evidence="3">if_2019</strain>
        <tissue evidence="2">Muscle</tissue>
    </source>
</reference>
<protein>
    <submittedName>
        <fullName evidence="2">Uncharacterized protein</fullName>
    </submittedName>
</protein>
<name>A0ABV0SNF4_9TELE</name>
<keyword evidence="3" id="KW-1185">Reference proteome</keyword>
<comment type="caution">
    <text evidence="2">The sequence shown here is derived from an EMBL/GenBank/DDBJ whole genome shotgun (WGS) entry which is preliminary data.</text>
</comment>
<proteinExistence type="predicted"/>
<evidence type="ECO:0000256" key="1">
    <source>
        <dbReference type="SAM" id="MobiDB-lite"/>
    </source>
</evidence>
<evidence type="ECO:0000313" key="3">
    <source>
        <dbReference type="Proteomes" id="UP001482620"/>
    </source>
</evidence>
<evidence type="ECO:0000313" key="2">
    <source>
        <dbReference type="EMBL" id="MEQ2221795.1"/>
    </source>
</evidence>
<feature type="region of interest" description="Disordered" evidence="1">
    <location>
        <begin position="1"/>
        <end position="36"/>
    </location>
</feature>
<dbReference type="EMBL" id="JAHRIQ010001923">
    <property type="protein sequence ID" value="MEQ2221795.1"/>
    <property type="molecule type" value="Genomic_DNA"/>
</dbReference>
<sequence length="100" mass="11337">GGKPVSISSRRRGTPWTGHRSIAGQHRHIHSFTPKGNVERPATLTVMFFWTVEGSWRTQREHANSMQKDPQPGVEPRTFLLQGNSATNCTTVQPVKVWRF</sequence>
<feature type="non-terminal residue" evidence="2">
    <location>
        <position position="1"/>
    </location>
</feature>
<organism evidence="2 3">
    <name type="scientific">Ilyodon furcidens</name>
    <name type="common">goldbreast splitfin</name>
    <dbReference type="NCBI Taxonomy" id="33524"/>
    <lineage>
        <taxon>Eukaryota</taxon>
        <taxon>Metazoa</taxon>
        <taxon>Chordata</taxon>
        <taxon>Craniata</taxon>
        <taxon>Vertebrata</taxon>
        <taxon>Euteleostomi</taxon>
        <taxon>Actinopterygii</taxon>
        <taxon>Neopterygii</taxon>
        <taxon>Teleostei</taxon>
        <taxon>Neoteleostei</taxon>
        <taxon>Acanthomorphata</taxon>
        <taxon>Ovalentaria</taxon>
        <taxon>Atherinomorphae</taxon>
        <taxon>Cyprinodontiformes</taxon>
        <taxon>Goodeidae</taxon>
        <taxon>Ilyodon</taxon>
    </lineage>
</organism>
<accession>A0ABV0SNF4</accession>